<evidence type="ECO:0000313" key="2">
    <source>
        <dbReference type="Proteomes" id="UP000498740"/>
    </source>
</evidence>
<gene>
    <name evidence="1" type="ORF">Smic_54930</name>
</gene>
<dbReference type="AlphaFoldDB" id="A0A7J0CYV6"/>
<proteinExistence type="predicted"/>
<dbReference type="Proteomes" id="UP000498740">
    <property type="component" value="Unassembled WGS sequence"/>
</dbReference>
<protein>
    <submittedName>
        <fullName evidence="1">Uncharacterized protein</fullName>
    </submittedName>
</protein>
<dbReference type="EMBL" id="BLWD01000001">
    <property type="protein sequence ID" value="GFN06937.1"/>
    <property type="molecule type" value="Genomic_DNA"/>
</dbReference>
<sequence>MKATTEAPAVAQTAFGWRRMPVAVDPSSNGSSPCLNPCMGRLPLSSWSMRYAQIKLGDLINASYIYFPGWQPRCGRVIVLDGATGGEDGWAL</sequence>
<organism evidence="1 2">
    <name type="scientific">Streptomyces microflavus</name>
    <name type="common">Streptomyces lipmanii</name>
    <dbReference type="NCBI Taxonomy" id="1919"/>
    <lineage>
        <taxon>Bacteria</taxon>
        <taxon>Bacillati</taxon>
        <taxon>Actinomycetota</taxon>
        <taxon>Actinomycetes</taxon>
        <taxon>Kitasatosporales</taxon>
        <taxon>Streptomycetaceae</taxon>
        <taxon>Streptomyces</taxon>
    </lineage>
</organism>
<name>A0A7J0CYV6_STRMI</name>
<evidence type="ECO:0000313" key="1">
    <source>
        <dbReference type="EMBL" id="GFN06937.1"/>
    </source>
</evidence>
<accession>A0A7J0CYV6</accession>
<comment type="caution">
    <text evidence="1">The sequence shown here is derived from an EMBL/GenBank/DDBJ whole genome shotgun (WGS) entry which is preliminary data.</text>
</comment>
<reference evidence="1 2" key="1">
    <citation type="submission" date="2020-05" db="EMBL/GenBank/DDBJ databases">
        <title>Whole genome shotgun sequence of Streptomyces microflavus NBRC 13062.</title>
        <authorList>
            <person name="Komaki H."/>
            <person name="Tamura T."/>
        </authorList>
    </citation>
    <scope>NUCLEOTIDE SEQUENCE [LARGE SCALE GENOMIC DNA]</scope>
    <source>
        <strain evidence="1 2">NBRC 13062</strain>
    </source>
</reference>